<comment type="caution">
    <text evidence="2">The sequence shown here is derived from an EMBL/GenBank/DDBJ whole genome shotgun (WGS) entry which is preliminary data.</text>
</comment>
<dbReference type="PANTHER" id="PTHR43649:SF12">
    <property type="entry name" value="DIACETYLCHITOBIOSE BINDING PROTEIN DASA"/>
    <property type="match status" value="1"/>
</dbReference>
<dbReference type="PANTHER" id="PTHR43649">
    <property type="entry name" value="ARABINOSE-BINDING PROTEIN-RELATED"/>
    <property type="match status" value="1"/>
</dbReference>
<feature type="chain" id="PRO_5047453828" evidence="1">
    <location>
        <begin position="22"/>
        <end position="525"/>
    </location>
</feature>
<evidence type="ECO:0000313" key="3">
    <source>
        <dbReference type="Proteomes" id="UP001232343"/>
    </source>
</evidence>
<dbReference type="InterPro" id="IPR050490">
    <property type="entry name" value="Bact_solute-bd_prot1"/>
</dbReference>
<name>A0ABU0D338_9BACI</name>
<sequence length="525" mass="59554">MNKKAYVIMTLVLSISLIVAACSKDAGNKTSDGTGPYKISLALMGGPKTPDSWVNKALEKDLTENLGRDIQVEDVFLPSWDDAKTKINLLMSDKKEMPDVMWHWDMNKEFDSWVKAGAVVDLVPYLQKYGQNIINYYSKETMFYHWDPSGKIFRLPGDISEPGTMTTIIRKDWLDNLGLEVPKTLDEYIKVLRAFTKDDPDGNGKDDTYGFAGENSYRTLAPFFYSHGVDPEAFMIQEDGTVKFGATMPQVKQVLAIVRGLYEEGIMDPRMVAPIDGAQVDDIMANGKIGSIYRWVAFFNPDATTHQSFKALNPEGEYMPIEPIIGPNGFASDIPSDEIGWSFLSVTAAAKEPDTAVKVLNRMASSETNKLIRFGEEGEHYEIIDGQYKSKIGPEEKNKLGLGNYSWYITRKDEANIENIPEVIELFNKRAETAMPMREKIVFFKSLERPAWIEYSADVKKLRDETFWGIIAGELPLDAFDDFVAKYPEMGGKEIDEEANKLYAEQDQQYEEFSKWYDENIESYK</sequence>
<keyword evidence="1" id="KW-0732">Signal</keyword>
<gene>
    <name evidence="2" type="ORF">J2S14_001633</name>
</gene>
<dbReference type="SUPFAM" id="SSF53850">
    <property type="entry name" value="Periplasmic binding protein-like II"/>
    <property type="match status" value="1"/>
</dbReference>
<keyword evidence="3" id="KW-1185">Reference proteome</keyword>
<dbReference type="Proteomes" id="UP001232343">
    <property type="component" value="Unassembled WGS sequence"/>
</dbReference>
<organism evidence="2 3">
    <name type="scientific">Lederbergia wuyishanensis</name>
    <dbReference type="NCBI Taxonomy" id="1347903"/>
    <lineage>
        <taxon>Bacteria</taxon>
        <taxon>Bacillati</taxon>
        <taxon>Bacillota</taxon>
        <taxon>Bacilli</taxon>
        <taxon>Bacillales</taxon>
        <taxon>Bacillaceae</taxon>
        <taxon>Lederbergia</taxon>
    </lineage>
</organism>
<dbReference type="Gene3D" id="3.40.190.10">
    <property type="entry name" value="Periplasmic binding protein-like II"/>
    <property type="match status" value="2"/>
</dbReference>
<dbReference type="RefSeq" id="WP_244681610.1">
    <property type="nucleotide sequence ID" value="NZ_JALIRM010000006.1"/>
</dbReference>
<accession>A0ABU0D338</accession>
<dbReference type="EMBL" id="JAUSUO010000003">
    <property type="protein sequence ID" value="MDQ0342819.1"/>
    <property type="molecule type" value="Genomic_DNA"/>
</dbReference>
<proteinExistence type="predicted"/>
<evidence type="ECO:0000313" key="2">
    <source>
        <dbReference type="EMBL" id="MDQ0342819.1"/>
    </source>
</evidence>
<feature type="signal peptide" evidence="1">
    <location>
        <begin position="1"/>
        <end position="21"/>
    </location>
</feature>
<protein>
    <submittedName>
        <fullName evidence="2">ABC-type glycerol-3-phosphate transport system substrate-binding protein</fullName>
    </submittedName>
</protein>
<evidence type="ECO:0000256" key="1">
    <source>
        <dbReference type="SAM" id="SignalP"/>
    </source>
</evidence>
<reference evidence="2 3" key="1">
    <citation type="submission" date="2023-07" db="EMBL/GenBank/DDBJ databases">
        <title>Genomic Encyclopedia of Type Strains, Phase IV (KMG-IV): sequencing the most valuable type-strain genomes for metagenomic binning, comparative biology and taxonomic classification.</title>
        <authorList>
            <person name="Goeker M."/>
        </authorList>
    </citation>
    <scope>NUCLEOTIDE SEQUENCE [LARGE SCALE GENOMIC DNA]</scope>
    <source>
        <strain evidence="2 3">DSM 27848</strain>
    </source>
</reference>
<dbReference type="PROSITE" id="PS51257">
    <property type="entry name" value="PROKAR_LIPOPROTEIN"/>
    <property type="match status" value="1"/>
</dbReference>